<dbReference type="Pfam" id="PF03417">
    <property type="entry name" value="AAT"/>
    <property type="match status" value="1"/>
</dbReference>
<dbReference type="InterPro" id="IPR047801">
    <property type="entry name" value="Peptidase_C45"/>
</dbReference>
<dbReference type="GeneID" id="93682158"/>
<sequence>MKEIKVEIIQGRGSYYNLGMLQGLLHKGTKLEENHLKRRKRSIRSYEANQRQAKTYYDLFAPGLWSELEGLSEGLEWSLEDIVHEYSGYQQNWDKTGCSALMQNGVYVRNYDYHPKTYEGRFLLFQPDQGFASVGFGTRMIGRMDGMNEKGLVVGYHFVNRRRQTGGFICCTLARFILESCETTEEAIAVLERAPHRHAFNYSLYDRSGNAAVVEASGRGVRVLRGATMACTNHFHELVEENRHHLVESTERLENIRNQIDQALSIRDSYQVFNDPAYGVFKEDYKNSAGTLHTVAYEPHTLQVAVGIGRSAEPFTFSFKEWIEGKPLDKSYLKGIIHTTEEFPFEETKH</sequence>
<dbReference type="Proteomes" id="UP000664578">
    <property type="component" value="Unassembled WGS sequence"/>
</dbReference>
<dbReference type="EMBL" id="JAEMWV010000003">
    <property type="protein sequence ID" value="MBN8251504.1"/>
    <property type="molecule type" value="Genomic_DNA"/>
</dbReference>
<proteinExistence type="predicted"/>
<protein>
    <submittedName>
        <fullName evidence="2">C45 family peptidase</fullName>
    </submittedName>
</protein>
<dbReference type="NCBIfam" id="NF040521">
    <property type="entry name" value="C45_proenzyme"/>
    <property type="match status" value="1"/>
</dbReference>
<dbReference type="InterPro" id="IPR005079">
    <property type="entry name" value="Peptidase_C45_hydrolase"/>
</dbReference>
<gene>
    <name evidence="2" type="ORF">JF537_07930</name>
</gene>
<dbReference type="AlphaFoldDB" id="A0A1N6WVR1"/>
<feature type="domain" description="Peptidase C45 hydrolase" evidence="1">
    <location>
        <begin position="106"/>
        <end position="309"/>
    </location>
</feature>
<evidence type="ECO:0000313" key="2">
    <source>
        <dbReference type="EMBL" id="MBN8251504.1"/>
    </source>
</evidence>
<comment type="caution">
    <text evidence="2">The sequence shown here is derived from an EMBL/GenBank/DDBJ whole genome shotgun (WGS) entry which is preliminary data.</text>
</comment>
<dbReference type="PANTHER" id="PTHR34180">
    <property type="entry name" value="PEPTIDASE C45"/>
    <property type="match status" value="1"/>
</dbReference>
<dbReference type="PANTHER" id="PTHR34180:SF1">
    <property type="entry name" value="BETA-ALANYL-DOPAMINE_CARCININE HYDROLASE"/>
    <property type="match status" value="1"/>
</dbReference>
<dbReference type="InterPro" id="IPR047794">
    <property type="entry name" value="C45_proenzyme-like"/>
</dbReference>
<dbReference type="Gene3D" id="3.60.60.10">
    <property type="entry name" value="Penicillin V Acylase, Chain A"/>
    <property type="match status" value="1"/>
</dbReference>
<dbReference type="KEGG" id="bfx:BC359_12510"/>
<evidence type="ECO:0000313" key="3">
    <source>
        <dbReference type="Proteomes" id="UP000664578"/>
    </source>
</evidence>
<dbReference type="SUPFAM" id="SSF56235">
    <property type="entry name" value="N-terminal nucleophile aminohydrolases (Ntn hydrolases)"/>
    <property type="match status" value="1"/>
</dbReference>
<evidence type="ECO:0000259" key="1">
    <source>
        <dbReference type="Pfam" id="PF03417"/>
    </source>
</evidence>
<organism evidence="2 3">
    <name type="scientific">Priestia flexa</name>
    <dbReference type="NCBI Taxonomy" id="86664"/>
    <lineage>
        <taxon>Bacteria</taxon>
        <taxon>Bacillati</taxon>
        <taxon>Bacillota</taxon>
        <taxon>Bacilli</taxon>
        <taxon>Bacillales</taxon>
        <taxon>Bacillaceae</taxon>
        <taxon>Priestia</taxon>
    </lineage>
</organism>
<accession>A0A1N6WVR1</accession>
<accession>A0A4V1G2S1</accession>
<dbReference type="CDD" id="cd01935">
    <property type="entry name" value="Ntn_CGH_like"/>
    <property type="match status" value="1"/>
</dbReference>
<dbReference type="RefSeq" id="WP_076513162.1">
    <property type="nucleotide sequence ID" value="NZ_CANLXW010000005.1"/>
</dbReference>
<reference evidence="2" key="1">
    <citation type="submission" date="2020-12" db="EMBL/GenBank/DDBJ databases">
        <title>PHA producing bacteria isolated from mangrove.</title>
        <authorList>
            <person name="Zheng W."/>
            <person name="Yu S."/>
            <person name="Huang Y."/>
        </authorList>
    </citation>
    <scope>NUCLEOTIDE SEQUENCE</scope>
    <source>
        <strain evidence="2">GN22-4</strain>
    </source>
</reference>
<name>A0A1N6WVR1_9BACI</name>
<dbReference type="InterPro" id="IPR029055">
    <property type="entry name" value="Ntn_hydrolases_N"/>
</dbReference>